<evidence type="ECO:0000256" key="1">
    <source>
        <dbReference type="SAM" id="MobiDB-lite"/>
    </source>
</evidence>
<dbReference type="EMBL" id="KT970646">
    <property type="protein sequence ID" value="ALO79910.1"/>
    <property type="molecule type" value="Genomic_DNA"/>
</dbReference>
<gene>
    <name evidence="2" type="ORF">XO29_0027</name>
</gene>
<feature type="region of interest" description="Disordered" evidence="1">
    <location>
        <begin position="20"/>
        <end position="41"/>
    </location>
</feature>
<organism evidence="2 3">
    <name type="scientific">Bacillus phage phiS58</name>
    <dbReference type="NCBI Taxonomy" id="1643327"/>
    <lineage>
        <taxon>Viruses</taxon>
        <taxon>Duplodnaviria</taxon>
        <taxon>Heunggongvirae</taxon>
        <taxon>Uroviricota</taxon>
        <taxon>Caudoviricetes</taxon>
        <taxon>Waukeshavirus</taxon>
        <taxon>Waukeshavirus waukesha92</taxon>
    </lineage>
</organism>
<accession>A0A0S2MVE7</accession>
<dbReference type="Proteomes" id="UP000223661">
    <property type="component" value="Segment"/>
</dbReference>
<proteinExistence type="predicted"/>
<name>A0A0S2MVE7_9CAUD</name>
<evidence type="ECO:0000313" key="2">
    <source>
        <dbReference type="EMBL" id="ALO79910.1"/>
    </source>
</evidence>
<sequence length="134" mass="15464">MNLKGESIMSNVNPMFSFSRKSTTITNQQPRKTRSDKKKDVKIPVNEIQRQLIRSSAFQQNITTTQYMSKLITEHLGIDYISEIHAYEYKDTKKYIHAKLEQGAHSKLVQLAIEWGVSQRAAATRILCFALRTM</sequence>
<reference evidence="2 3" key="1">
    <citation type="submission" date="2015-10" db="EMBL/GenBank/DDBJ databases">
        <title>Whole Genome sequencing of Bacillus ACT Group Temperature Bacteriophages.</title>
        <authorList>
            <person name="Fouts D.E."/>
            <person name="Rasko D.A."/>
            <person name="Cer R.R."/>
            <person name="Jiang L."/>
            <person name="Fedorova N.B."/>
            <person name="Shvartsbeyn A."/>
            <person name="Read T.D."/>
            <person name="Gill S.R."/>
            <person name="Klumpp J."/>
            <person name="Calendar R."/>
        </authorList>
    </citation>
    <scope>NUCLEOTIDE SEQUENCE [LARGE SCALE GENOMIC DNA]</scope>
</reference>
<protein>
    <submittedName>
        <fullName evidence="2">Uncharacterized protein</fullName>
    </submittedName>
</protein>
<evidence type="ECO:0000313" key="3">
    <source>
        <dbReference type="Proteomes" id="UP000223661"/>
    </source>
</evidence>
<feature type="compositionally biased region" description="Polar residues" evidence="1">
    <location>
        <begin position="20"/>
        <end position="30"/>
    </location>
</feature>